<evidence type="ECO:0000313" key="3">
    <source>
        <dbReference type="Proteomes" id="UP000273978"/>
    </source>
</evidence>
<accession>A0A3M9L255</accession>
<dbReference type="GO" id="GO:0004553">
    <property type="term" value="F:hydrolase activity, hydrolyzing O-glycosyl compounds"/>
    <property type="evidence" value="ECO:0007669"/>
    <property type="project" value="TreeGrafter"/>
</dbReference>
<dbReference type="Proteomes" id="UP000273978">
    <property type="component" value="Unassembled WGS sequence"/>
</dbReference>
<dbReference type="AlphaFoldDB" id="A0A3M9L255"/>
<reference evidence="2 3" key="1">
    <citation type="submission" date="2018-10" db="EMBL/GenBank/DDBJ databases">
        <title>Cultivation of a novel Methanohalophilus strain from Kebrit Deep of the Red Sea and a genomic comparison of members of the genus Methanohalophilus.</title>
        <authorList>
            <person name="Guan Y."/>
            <person name="Ngugi D.K."/>
            <person name="Stingl U."/>
        </authorList>
    </citation>
    <scope>NUCLEOTIDE SEQUENCE [LARGE SCALE GENOMIC DNA]</scope>
    <source>
        <strain evidence="2 3">DSM 10369</strain>
    </source>
</reference>
<sequence length="655" mass="74634">MRICIKGDAKMPKPLVVGNGSLLVNLDINASIRDMYFPHIGYENHVNGRHCRVGVEVDGKNLGMVSLIGDDWSHKLGYQKDRLVTDTYYRNDRLEVELRFNECVHPHENIFIRKIAITNTDAIDVDMKLLFSHEISLYENPNGDTAIFDPALQSIIHYKDSRYFLISGSPYFDQYEVRPKGTDESGAIKSGELNMNSIQVGAVKSFIRFSRHLAAGETKIIYYWIAAGKTFFEVKRLNELVLNTTPEKMISEAGQYYYSWVNKEKYDMFDLPPKVVDLFKHSLLIIKSQIDYDGAIIAANDSDILERFNMDSYSYMWPRDSAFVAMALDITRYSGTVQKFFKYCRGLLHDHGYFLQKYNPTGTLASGWMPWITPDGHIQLPIQEDSTALIIVALWNHYKMTRSIENIDSVYHSMIIPAAEFMTKYRDSSTGLPKPSYNLWEEKRAVHSYTCSTVYAGLICAAKFAAMYGDNNLAESYNTAAMEIKRGIENHLYDKELGRFLRSINPRDVTVDASLYAVSQFGVLPPDDARVVSTMKSIESILSVKTEVGGIARFYKDKYQEVAQYDPEIIPGNPWFICTLWVAQWHIQVAKSINDLQNTREIILWVTDRATDTGLLAEQLNPFDGSPLSVSPLTWAHATFVLTVMAFVKKARSLE</sequence>
<proteinExistence type="predicted"/>
<dbReference type="InterPro" id="IPR012341">
    <property type="entry name" value="6hp_glycosidase-like_sf"/>
</dbReference>
<organism evidence="2 3">
    <name type="scientific">Methanohalophilus euhalobius</name>
    <dbReference type="NCBI Taxonomy" id="51203"/>
    <lineage>
        <taxon>Archaea</taxon>
        <taxon>Methanobacteriati</taxon>
        <taxon>Methanobacteriota</taxon>
        <taxon>Stenosarchaea group</taxon>
        <taxon>Methanomicrobia</taxon>
        <taxon>Methanosarcinales</taxon>
        <taxon>Methanosarcinaceae</taxon>
        <taxon>Methanohalophilus</taxon>
    </lineage>
</organism>
<protein>
    <submittedName>
        <fullName evidence="2">Glycoside hydrolase family 15 protein</fullName>
    </submittedName>
</protein>
<dbReference type="Gene3D" id="1.50.10.10">
    <property type="match status" value="1"/>
</dbReference>
<dbReference type="SUPFAM" id="SSF48208">
    <property type="entry name" value="Six-hairpin glycosidases"/>
    <property type="match status" value="1"/>
</dbReference>
<comment type="caution">
    <text evidence="2">The sequence shown here is derived from an EMBL/GenBank/DDBJ whole genome shotgun (WGS) entry which is preliminary data.</text>
</comment>
<evidence type="ECO:0000313" key="2">
    <source>
        <dbReference type="EMBL" id="RNI07361.1"/>
    </source>
</evidence>
<dbReference type="PANTHER" id="PTHR31616">
    <property type="entry name" value="TREHALASE"/>
    <property type="match status" value="1"/>
</dbReference>
<dbReference type="InterPro" id="IPR008928">
    <property type="entry name" value="6-hairpin_glycosidase_sf"/>
</dbReference>
<dbReference type="EMBL" id="RJJF01000020">
    <property type="protein sequence ID" value="RNI07361.1"/>
    <property type="molecule type" value="Genomic_DNA"/>
</dbReference>
<dbReference type="GO" id="GO:0005975">
    <property type="term" value="P:carbohydrate metabolic process"/>
    <property type="evidence" value="ECO:0007669"/>
    <property type="project" value="InterPro"/>
</dbReference>
<dbReference type="InterPro" id="IPR011613">
    <property type="entry name" value="GH15-like"/>
</dbReference>
<gene>
    <name evidence="2" type="ORF">EDD83_09165</name>
</gene>
<evidence type="ECO:0000259" key="1">
    <source>
        <dbReference type="Pfam" id="PF00723"/>
    </source>
</evidence>
<name>A0A3M9L255_9EURY</name>
<feature type="domain" description="GH15-like" evidence="1">
    <location>
        <begin position="292"/>
        <end position="584"/>
    </location>
</feature>
<keyword evidence="2" id="KW-0378">Hydrolase</keyword>
<dbReference type="PANTHER" id="PTHR31616:SF13">
    <property type="entry name" value="GLUCAN 1,4-ALPHA-GLUCOSIDASE"/>
    <property type="match status" value="1"/>
</dbReference>
<dbReference type="Pfam" id="PF00723">
    <property type="entry name" value="Glyco_hydro_15"/>
    <property type="match status" value="1"/>
</dbReference>